<evidence type="ECO:0000313" key="3">
    <source>
        <dbReference type="EMBL" id="KAF2244126.1"/>
    </source>
</evidence>
<feature type="transmembrane region" description="Helical" evidence="1">
    <location>
        <begin position="222"/>
        <end position="242"/>
    </location>
</feature>
<evidence type="ECO:0000259" key="2">
    <source>
        <dbReference type="Pfam" id="PF20237"/>
    </source>
</evidence>
<dbReference type="PANTHER" id="PTHR34502:SF5">
    <property type="entry name" value="DUF6594 DOMAIN-CONTAINING PROTEIN"/>
    <property type="match status" value="1"/>
</dbReference>
<dbReference type="OrthoDB" id="5342093at2759"/>
<protein>
    <recommendedName>
        <fullName evidence="2">DUF6594 domain-containing protein</fullName>
    </recommendedName>
</protein>
<feature type="transmembrane region" description="Helical" evidence="1">
    <location>
        <begin position="278"/>
        <end position="296"/>
    </location>
</feature>
<proteinExistence type="predicted"/>
<dbReference type="InterPro" id="IPR046529">
    <property type="entry name" value="DUF6594"/>
</dbReference>
<keyword evidence="1" id="KW-1133">Transmembrane helix</keyword>
<gene>
    <name evidence="3" type="ORF">BU26DRAFT_608602</name>
</gene>
<dbReference type="RefSeq" id="XP_033679130.1">
    <property type="nucleotide sequence ID" value="XM_033835853.1"/>
</dbReference>
<feature type="domain" description="DUF6594" evidence="2">
    <location>
        <begin position="12"/>
        <end position="289"/>
    </location>
</feature>
<dbReference type="GeneID" id="54589183"/>
<evidence type="ECO:0000256" key="1">
    <source>
        <dbReference type="SAM" id="Phobius"/>
    </source>
</evidence>
<dbReference type="PANTHER" id="PTHR34502">
    <property type="entry name" value="DUF6594 DOMAIN-CONTAINING PROTEIN-RELATED"/>
    <property type="match status" value="1"/>
</dbReference>
<dbReference type="EMBL" id="ML987203">
    <property type="protein sequence ID" value="KAF2244126.1"/>
    <property type="molecule type" value="Genomic_DNA"/>
</dbReference>
<feature type="transmembrane region" description="Helical" evidence="1">
    <location>
        <begin position="254"/>
        <end position="272"/>
    </location>
</feature>
<keyword evidence="1" id="KW-0472">Membrane</keyword>
<organism evidence="3 4">
    <name type="scientific">Trematosphaeria pertusa</name>
    <dbReference type="NCBI Taxonomy" id="390896"/>
    <lineage>
        <taxon>Eukaryota</taxon>
        <taxon>Fungi</taxon>
        <taxon>Dikarya</taxon>
        <taxon>Ascomycota</taxon>
        <taxon>Pezizomycotina</taxon>
        <taxon>Dothideomycetes</taxon>
        <taxon>Pleosporomycetidae</taxon>
        <taxon>Pleosporales</taxon>
        <taxon>Massarineae</taxon>
        <taxon>Trematosphaeriaceae</taxon>
        <taxon>Trematosphaeria</taxon>
    </lineage>
</organism>
<dbReference type="Pfam" id="PF20237">
    <property type="entry name" value="DUF6594"/>
    <property type="match status" value="1"/>
</dbReference>
<dbReference type="Proteomes" id="UP000800094">
    <property type="component" value="Unassembled WGS sequence"/>
</dbReference>
<keyword evidence="1" id="KW-0812">Transmembrane</keyword>
<accession>A0A6A6I1H3</accession>
<name>A0A6A6I1H3_9PLEO</name>
<keyword evidence="4" id="KW-1185">Reference proteome</keyword>
<evidence type="ECO:0000313" key="4">
    <source>
        <dbReference type="Proteomes" id="UP000800094"/>
    </source>
</evidence>
<dbReference type="AlphaFoldDB" id="A0A6A6I1H3"/>
<sequence length="298" mass="33749">MAQAASWKPNGYPKLAKLMGRSSEAAIFRRFNEINMLNLLNLQAEIAALRKEFWLQCNADAIRGPPYENLSLSFETQRSVNSVNDPKYEHQYHILLRLRAKMKEYNELLLQVSQLSKLNAPLKEDLSFFRTWIQDPKGGADFLAKNNNVESFLYEPEFTKDLLTLSQFSSPGPENDPFVRLLRKRVVYLYHLCIGQRLENRSRIVDEESQTVQYDESAINKGANIIATVLSSTLPLIAIVILNRFQRTETRINIAVGITAAFALILALFTNARRVEVFAATATFAAVEVVFIGSVAKS</sequence>
<reference evidence="3" key="1">
    <citation type="journal article" date="2020" name="Stud. Mycol.">
        <title>101 Dothideomycetes genomes: a test case for predicting lifestyles and emergence of pathogens.</title>
        <authorList>
            <person name="Haridas S."/>
            <person name="Albert R."/>
            <person name="Binder M."/>
            <person name="Bloem J."/>
            <person name="Labutti K."/>
            <person name="Salamov A."/>
            <person name="Andreopoulos B."/>
            <person name="Baker S."/>
            <person name="Barry K."/>
            <person name="Bills G."/>
            <person name="Bluhm B."/>
            <person name="Cannon C."/>
            <person name="Castanera R."/>
            <person name="Culley D."/>
            <person name="Daum C."/>
            <person name="Ezra D."/>
            <person name="Gonzalez J."/>
            <person name="Henrissat B."/>
            <person name="Kuo A."/>
            <person name="Liang C."/>
            <person name="Lipzen A."/>
            <person name="Lutzoni F."/>
            <person name="Magnuson J."/>
            <person name="Mondo S."/>
            <person name="Nolan M."/>
            <person name="Ohm R."/>
            <person name="Pangilinan J."/>
            <person name="Park H.-J."/>
            <person name="Ramirez L."/>
            <person name="Alfaro M."/>
            <person name="Sun H."/>
            <person name="Tritt A."/>
            <person name="Yoshinaga Y."/>
            <person name="Zwiers L.-H."/>
            <person name="Turgeon B."/>
            <person name="Goodwin S."/>
            <person name="Spatafora J."/>
            <person name="Crous P."/>
            <person name="Grigoriev I."/>
        </authorList>
    </citation>
    <scope>NUCLEOTIDE SEQUENCE</scope>
    <source>
        <strain evidence="3">CBS 122368</strain>
    </source>
</reference>